<name>F4KY90_HALH1</name>
<dbReference type="GO" id="GO:0000156">
    <property type="term" value="F:phosphorelay response regulator activity"/>
    <property type="evidence" value="ECO:0007669"/>
    <property type="project" value="InterPro"/>
</dbReference>
<evidence type="ECO:0000256" key="1">
    <source>
        <dbReference type="PROSITE-ProRule" id="PRU00169"/>
    </source>
</evidence>
<proteinExistence type="predicted"/>
<protein>
    <submittedName>
        <fullName evidence="4">Two component transcriptional regulator, LytTR family</fullName>
    </submittedName>
</protein>
<dbReference type="AlphaFoldDB" id="F4KY90"/>
<dbReference type="PANTHER" id="PTHR37299:SF1">
    <property type="entry name" value="STAGE 0 SPORULATION PROTEIN A HOMOLOG"/>
    <property type="match status" value="1"/>
</dbReference>
<organism evidence="4 5">
    <name type="scientific">Haliscomenobacter hydrossis (strain ATCC 27775 / DSM 1100 / LMG 10767 / O)</name>
    <dbReference type="NCBI Taxonomy" id="760192"/>
    <lineage>
        <taxon>Bacteria</taxon>
        <taxon>Pseudomonadati</taxon>
        <taxon>Bacteroidota</taxon>
        <taxon>Saprospiria</taxon>
        <taxon>Saprospirales</taxon>
        <taxon>Haliscomenobacteraceae</taxon>
        <taxon>Haliscomenobacter</taxon>
    </lineage>
</organism>
<dbReference type="GO" id="GO:0003677">
    <property type="term" value="F:DNA binding"/>
    <property type="evidence" value="ECO:0007669"/>
    <property type="project" value="InterPro"/>
</dbReference>
<dbReference type="SMART" id="SM00850">
    <property type="entry name" value="LytTR"/>
    <property type="match status" value="1"/>
</dbReference>
<dbReference type="EMBL" id="CP002691">
    <property type="protein sequence ID" value="AEE48353.1"/>
    <property type="molecule type" value="Genomic_DNA"/>
</dbReference>
<keyword evidence="1" id="KW-0597">Phosphoprotein</keyword>
<reference key="2">
    <citation type="submission" date="2011-04" db="EMBL/GenBank/DDBJ databases">
        <title>Complete sequence of chromosome of Haliscomenobacter hydrossis DSM 1100.</title>
        <authorList>
            <consortium name="US DOE Joint Genome Institute (JGI-PGF)"/>
            <person name="Lucas S."/>
            <person name="Han J."/>
            <person name="Lapidus A."/>
            <person name="Bruce D."/>
            <person name="Goodwin L."/>
            <person name="Pitluck S."/>
            <person name="Peters L."/>
            <person name="Kyrpides N."/>
            <person name="Mavromatis K."/>
            <person name="Ivanova N."/>
            <person name="Ovchinnikova G."/>
            <person name="Pagani I."/>
            <person name="Daligault H."/>
            <person name="Detter J.C."/>
            <person name="Han C."/>
            <person name="Land M."/>
            <person name="Hauser L."/>
            <person name="Markowitz V."/>
            <person name="Cheng J.-F."/>
            <person name="Hugenholtz P."/>
            <person name="Woyke T."/>
            <person name="Wu D."/>
            <person name="Verbarg S."/>
            <person name="Frueling A."/>
            <person name="Brambilla E."/>
            <person name="Klenk H.-P."/>
            <person name="Eisen J.A."/>
        </authorList>
    </citation>
    <scope>NUCLEOTIDE SEQUENCE</scope>
    <source>
        <strain>DSM 1100</strain>
    </source>
</reference>
<dbReference type="Proteomes" id="UP000008461">
    <property type="component" value="Chromosome"/>
</dbReference>
<keyword evidence="5" id="KW-1185">Reference proteome</keyword>
<dbReference type="SUPFAM" id="SSF52172">
    <property type="entry name" value="CheY-like"/>
    <property type="match status" value="1"/>
</dbReference>
<dbReference type="InterPro" id="IPR001789">
    <property type="entry name" value="Sig_transdc_resp-reg_receiver"/>
</dbReference>
<reference evidence="4 5" key="1">
    <citation type="journal article" date="2011" name="Stand. Genomic Sci.">
        <title>Complete genome sequence of Haliscomenobacter hydrossis type strain (O).</title>
        <authorList>
            <consortium name="US DOE Joint Genome Institute (JGI-PGF)"/>
            <person name="Daligault H."/>
            <person name="Lapidus A."/>
            <person name="Zeytun A."/>
            <person name="Nolan M."/>
            <person name="Lucas S."/>
            <person name="Del Rio T.G."/>
            <person name="Tice H."/>
            <person name="Cheng J.F."/>
            <person name="Tapia R."/>
            <person name="Han C."/>
            <person name="Goodwin L."/>
            <person name="Pitluck S."/>
            <person name="Liolios K."/>
            <person name="Pagani I."/>
            <person name="Ivanova N."/>
            <person name="Huntemann M."/>
            <person name="Mavromatis K."/>
            <person name="Mikhailova N."/>
            <person name="Pati A."/>
            <person name="Chen A."/>
            <person name="Palaniappan K."/>
            <person name="Land M."/>
            <person name="Hauser L."/>
            <person name="Brambilla E.M."/>
            <person name="Rohde M."/>
            <person name="Verbarg S."/>
            <person name="Goker M."/>
            <person name="Bristow J."/>
            <person name="Eisen J.A."/>
            <person name="Markowitz V."/>
            <person name="Hugenholtz P."/>
            <person name="Kyrpides N.C."/>
            <person name="Klenk H.P."/>
            <person name="Woyke T."/>
        </authorList>
    </citation>
    <scope>NUCLEOTIDE SEQUENCE [LARGE SCALE GENOMIC DNA]</scope>
    <source>
        <strain evidence="5">ATCC 27775 / DSM 1100 / LMG 10767 / O</strain>
    </source>
</reference>
<dbReference type="eggNOG" id="COG3279">
    <property type="taxonomic scope" value="Bacteria"/>
</dbReference>
<dbReference type="RefSeq" id="WP_013762917.1">
    <property type="nucleotide sequence ID" value="NC_015510.1"/>
</dbReference>
<sequence length="260" mass="30070">MKVVIVEDEELAAEGLILALQRLEATAEVVAVLDSVRAAVAWFNNNPRPDLAFFDIQLADGLSFAIFEQYNITCPVIFTTAYDEYALRAFKVNSIDYLLKPFESADLQKALEKWRLLKGETSTDLPANAELMRRLMQQMTQQIRQEPYKSRFMVKIGDNLISVNSQDIDYLYSENKIVWLRHQNGRKYLIDYTLEQLEDLLDPTLFYRINRKYIIAIGAIKSVAAYTNSRLKVLLKEPPDKEDILISRERVESFKGWMGK</sequence>
<feature type="domain" description="Response regulatory" evidence="2">
    <location>
        <begin position="2"/>
        <end position="115"/>
    </location>
</feature>
<dbReference type="PROSITE" id="PS50930">
    <property type="entry name" value="HTH_LYTTR"/>
    <property type="match status" value="1"/>
</dbReference>
<dbReference type="HOGENOM" id="CLU_000445_14_1_10"/>
<evidence type="ECO:0000259" key="2">
    <source>
        <dbReference type="PROSITE" id="PS50110"/>
    </source>
</evidence>
<dbReference type="InterPro" id="IPR046947">
    <property type="entry name" value="LytR-like"/>
</dbReference>
<dbReference type="STRING" id="760192.Halhy_0442"/>
<dbReference type="InterPro" id="IPR007492">
    <property type="entry name" value="LytTR_DNA-bd_dom"/>
</dbReference>
<dbReference type="Pfam" id="PF00072">
    <property type="entry name" value="Response_reg"/>
    <property type="match status" value="1"/>
</dbReference>
<accession>F4KY90</accession>
<dbReference type="Gene3D" id="3.40.50.2300">
    <property type="match status" value="1"/>
</dbReference>
<dbReference type="InterPro" id="IPR011006">
    <property type="entry name" value="CheY-like_superfamily"/>
</dbReference>
<dbReference type="PANTHER" id="PTHR37299">
    <property type="entry name" value="TRANSCRIPTIONAL REGULATOR-RELATED"/>
    <property type="match status" value="1"/>
</dbReference>
<dbReference type="Gene3D" id="2.40.50.1020">
    <property type="entry name" value="LytTr DNA-binding domain"/>
    <property type="match status" value="1"/>
</dbReference>
<gene>
    <name evidence="4" type="ordered locus">Halhy_0442</name>
</gene>
<dbReference type="KEGG" id="hhy:Halhy_0442"/>
<evidence type="ECO:0000259" key="3">
    <source>
        <dbReference type="PROSITE" id="PS50930"/>
    </source>
</evidence>
<dbReference type="Pfam" id="PF04397">
    <property type="entry name" value="LytTR"/>
    <property type="match status" value="1"/>
</dbReference>
<dbReference type="OrthoDB" id="646623at2"/>
<feature type="modified residue" description="4-aspartylphosphate" evidence="1">
    <location>
        <position position="55"/>
    </location>
</feature>
<feature type="domain" description="HTH LytTR-type" evidence="3">
    <location>
        <begin position="152"/>
        <end position="260"/>
    </location>
</feature>
<dbReference type="PROSITE" id="PS50110">
    <property type="entry name" value="RESPONSE_REGULATORY"/>
    <property type="match status" value="1"/>
</dbReference>
<dbReference type="SMART" id="SM00448">
    <property type="entry name" value="REC"/>
    <property type="match status" value="1"/>
</dbReference>
<dbReference type="FunFam" id="3.40.50.2300:FF:000361">
    <property type="entry name" value="Two-component system response regulator"/>
    <property type="match status" value="1"/>
</dbReference>
<evidence type="ECO:0000313" key="4">
    <source>
        <dbReference type="EMBL" id="AEE48353.1"/>
    </source>
</evidence>
<evidence type="ECO:0000313" key="5">
    <source>
        <dbReference type="Proteomes" id="UP000008461"/>
    </source>
</evidence>